<sequence length="78" mass="8565">MVDGARADTVHEVARSFSNAGTSDSSKEGPQLSPHSPIHLALPLAWDCKENKKGKLAEINVKSSEKNLSILLRRRITR</sequence>
<dbReference type="AlphaFoldDB" id="A0A195AYZ9"/>
<keyword evidence="3" id="KW-1185">Reference proteome</keyword>
<reference evidence="2 3" key="1">
    <citation type="submission" date="2015-09" db="EMBL/GenBank/DDBJ databases">
        <title>Atta colombica WGS genome.</title>
        <authorList>
            <person name="Nygaard S."/>
            <person name="Hu H."/>
            <person name="Boomsma J."/>
            <person name="Zhang G."/>
        </authorList>
    </citation>
    <scope>NUCLEOTIDE SEQUENCE [LARGE SCALE GENOMIC DNA]</scope>
    <source>
        <strain evidence="2">Treedump-2</strain>
        <tissue evidence="2">Whole body</tissue>
    </source>
</reference>
<dbReference type="EMBL" id="KQ976698">
    <property type="protein sequence ID" value="KYM77468.1"/>
    <property type="molecule type" value="Genomic_DNA"/>
</dbReference>
<name>A0A195AYZ9_9HYME</name>
<organism evidence="2 3">
    <name type="scientific">Atta colombica</name>
    <dbReference type="NCBI Taxonomy" id="520822"/>
    <lineage>
        <taxon>Eukaryota</taxon>
        <taxon>Metazoa</taxon>
        <taxon>Ecdysozoa</taxon>
        <taxon>Arthropoda</taxon>
        <taxon>Hexapoda</taxon>
        <taxon>Insecta</taxon>
        <taxon>Pterygota</taxon>
        <taxon>Neoptera</taxon>
        <taxon>Endopterygota</taxon>
        <taxon>Hymenoptera</taxon>
        <taxon>Apocrita</taxon>
        <taxon>Aculeata</taxon>
        <taxon>Formicoidea</taxon>
        <taxon>Formicidae</taxon>
        <taxon>Myrmicinae</taxon>
        <taxon>Atta</taxon>
    </lineage>
</organism>
<feature type="region of interest" description="Disordered" evidence="1">
    <location>
        <begin position="1"/>
        <end position="36"/>
    </location>
</feature>
<evidence type="ECO:0000313" key="3">
    <source>
        <dbReference type="Proteomes" id="UP000078540"/>
    </source>
</evidence>
<feature type="compositionally biased region" description="Basic and acidic residues" evidence="1">
    <location>
        <begin position="1"/>
        <end position="14"/>
    </location>
</feature>
<evidence type="ECO:0000256" key="1">
    <source>
        <dbReference type="SAM" id="MobiDB-lite"/>
    </source>
</evidence>
<gene>
    <name evidence="2" type="ORF">ALC53_12097</name>
</gene>
<evidence type="ECO:0000313" key="2">
    <source>
        <dbReference type="EMBL" id="KYM77468.1"/>
    </source>
</evidence>
<dbReference type="Proteomes" id="UP000078540">
    <property type="component" value="Unassembled WGS sequence"/>
</dbReference>
<proteinExistence type="predicted"/>
<accession>A0A195AYZ9</accession>
<protein>
    <submittedName>
        <fullName evidence="2">Uncharacterized protein</fullName>
    </submittedName>
</protein>